<sequence length="86" mass="9864">MEPIIKIKKIKIVSSKSNKKGEIINTKIKKHEKMQALVDTLRIIAVDKHLKDKTVLIPDDCEKYGFAKGDHNLGKLLYFLADMLEE</sequence>
<dbReference type="EMBL" id="WAEM01000001">
    <property type="protein sequence ID" value="KAB1157751.1"/>
    <property type="molecule type" value="Genomic_DNA"/>
</dbReference>
<keyword evidence="2" id="KW-1185">Reference proteome</keyword>
<evidence type="ECO:0000313" key="2">
    <source>
        <dbReference type="Proteomes" id="UP000490922"/>
    </source>
</evidence>
<evidence type="ECO:0000313" key="1">
    <source>
        <dbReference type="EMBL" id="KAB1157751.1"/>
    </source>
</evidence>
<gene>
    <name evidence="1" type="ORF">F6464_01315</name>
</gene>
<dbReference type="RefSeq" id="WP_151105944.1">
    <property type="nucleotide sequence ID" value="NZ_WAEM01000001.1"/>
</dbReference>
<dbReference type="OrthoDB" id="6660581at2"/>
<organism evidence="1 2">
    <name type="scientific">Flavobacterium luteum</name>
    <dbReference type="NCBI Taxonomy" id="2026654"/>
    <lineage>
        <taxon>Bacteria</taxon>
        <taxon>Pseudomonadati</taxon>
        <taxon>Bacteroidota</taxon>
        <taxon>Flavobacteriia</taxon>
        <taxon>Flavobacteriales</taxon>
        <taxon>Flavobacteriaceae</taxon>
        <taxon>Flavobacterium</taxon>
    </lineage>
</organism>
<reference evidence="1 2" key="1">
    <citation type="submission" date="2019-09" db="EMBL/GenBank/DDBJ databases">
        <title>Flavobacterium sp. nov., isolated from glacier ice.</title>
        <authorList>
            <person name="Liu Q."/>
        </authorList>
    </citation>
    <scope>NUCLEOTIDE SEQUENCE [LARGE SCALE GENOMIC DNA]</scope>
    <source>
        <strain evidence="1 2">NBRC 112527</strain>
    </source>
</reference>
<proteinExistence type="predicted"/>
<name>A0A7J5AJF8_9FLAO</name>
<accession>A0A7J5AJF8</accession>
<dbReference type="Proteomes" id="UP000490922">
    <property type="component" value="Unassembled WGS sequence"/>
</dbReference>
<protein>
    <submittedName>
        <fullName evidence="1">Uncharacterized protein</fullName>
    </submittedName>
</protein>
<dbReference type="AlphaFoldDB" id="A0A7J5AJF8"/>
<comment type="caution">
    <text evidence="1">The sequence shown here is derived from an EMBL/GenBank/DDBJ whole genome shotgun (WGS) entry which is preliminary data.</text>
</comment>